<dbReference type="CDD" id="cd04496">
    <property type="entry name" value="SSB_OBF"/>
    <property type="match status" value="1"/>
</dbReference>
<evidence type="ECO:0000313" key="3">
    <source>
        <dbReference type="EMBL" id="HHM68416.1"/>
    </source>
</evidence>
<dbReference type="GO" id="GO:0006260">
    <property type="term" value="P:DNA replication"/>
    <property type="evidence" value="ECO:0007669"/>
    <property type="project" value="InterPro"/>
</dbReference>
<keyword evidence="1 2" id="KW-0238">DNA-binding</keyword>
<dbReference type="Gene3D" id="2.40.50.140">
    <property type="entry name" value="Nucleic acid-binding proteins"/>
    <property type="match status" value="1"/>
</dbReference>
<dbReference type="GO" id="GO:0003697">
    <property type="term" value="F:single-stranded DNA binding"/>
    <property type="evidence" value="ECO:0007669"/>
    <property type="project" value="InterPro"/>
</dbReference>
<evidence type="ECO:0000256" key="2">
    <source>
        <dbReference type="PROSITE-ProRule" id="PRU00252"/>
    </source>
</evidence>
<dbReference type="GO" id="GO:0009295">
    <property type="term" value="C:nucleoid"/>
    <property type="evidence" value="ECO:0007669"/>
    <property type="project" value="TreeGrafter"/>
</dbReference>
<dbReference type="Pfam" id="PF00436">
    <property type="entry name" value="SSB"/>
    <property type="match status" value="1"/>
</dbReference>
<dbReference type="InterPro" id="IPR012340">
    <property type="entry name" value="NA-bd_OB-fold"/>
</dbReference>
<reference evidence="3" key="1">
    <citation type="journal article" date="2020" name="mSystems">
        <title>Genome- and Community-Level Interaction Insights into Carbon Utilization and Element Cycling Functions of Hydrothermarchaeota in Hydrothermal Sediment.</title>
        <authorList>
            <person name="Zhou Z."/>
            <person name="Liu Y."/>
            <person name="Xu W."/>
            <person name="Pan J."/>
            <person name="Luo Z.H."/>
            <person name="Li M."/>
        </authorList>
    </citation>
    <scope>NUCLEOTIDE SEQUENCE [LARGE SCALE GENOMIC DNA]</scope>
    <source>
        <strain evidence="3">SpSt-1071</strain>
    </source>
</reference>
<proteinExistence type="predicted"/>
<organism evidence="3">
    <name type="scientific">Thermus caliditerrae</name>
    <dbReference type="NCBI Taxonomy" id="1330700"/>
    <lineage>
        <taxon>Bacteria</taxon>
        <taxon>Thermotogati</taxon>
        <taxon>Deinococcota</taxon>
        <taxon>Deinococci</taxon>
        <taxon>Thermales</taxon>
        <taxon>Thermaceae</taxon>
        <taxon>Thermus</taxon>
    </lineage>
</organism>
<dbReference type="PROSITE" id="PS50935">
    <property type="entry name" value="SSB"/>
    <property type="match status" value="2"/>
</dbReference>
<gene>
    <name evidence="3" type="ORF">ENM28_06910</name>
</gene>
<dbReference type="PANTHER" id="PTHR10302:SF27">
    <property type="entry name" value="SINGLE-STRANDED DNA-BINDING PROTEIN"/>
    <property type="match status" value="1"/>
</dbReference>
<dbReference type="AlphaFoldDB" id="A0A7C5RFH3"/>
<dbReference type="EMBL" id="DRXE01000251">
    <property type="protein sequence ID" value="HHM68416.1"/>
    <property type="molecule type" value="Genomic_DNA"/>
</dbReference>
<name>A0A7C5RFH3_9DEIN</name>
<dbReference type="InterPro" id="IPR011344">
    <property type="entry name" value="ssDNA-bd"/>
</dbReference>
<protein>
    <submittedName>
        <fullName evidence="3">Single-stranded DNA-binding protein</fullName>
    </submittedName>
</protein>
<sequence>MNEVVISGVVSQVQERGKVLEITLVGKPHQGAFFRVRLKAFGKVKEALQGTLKEGEAVGVLGSLIAREREGKPSEFEVAVRKTVKLEDGAVKENQRGPYLEGAVNQVLLGGYLGKDPDLRYIPIPASEGEEPGAIALLHARVAARAGDRTVWVTVKAWGETAEAAADALKKGSFVVLRGRYRLESYEKDGEKVFRPVVIAEEFLLQGRNGKAEVEEGEDDLPF</sequence>
<dbReference type="SUPFAM" id="SSF50249">
    <property type="entry name" value="Nucleic acid-binding proteins"/>
    <property type="match status" value="1"/>
</dbReference>
<accession>A0A7C5RFH3</accession>
<dbReference type="InterPro" id="IPR000424">
    <property type="entry name" value="Primosome_PriB/ssb"/>
</dbReference>
<comment type="caution">
    <text evidence="3">The sequence shown here is derived from an EMBL/GenBank/DDBJ whole genome shotgun (WGS) entry which is preliminary data.</text>
</comment>
<evidence type="ECO:0000256" key="1">
    <source>
        <dbReference type="ARBA" id="ARBA00023125"/>
    </source>
</evidence>
<dbReference type="PANTHER" id="PTHR10302">
    <property type="entry name" value="SINGLE-STRANDED DNA-BINDING PROTEIN"/>
    <property type="match status" value="1"/>
</dbReference>